<dbReference type="EMBL" id="JADQDM010000006">
    <property type="protein sequence ID" value="MBF9222164.1"/>
    <property type="molecule type" value="Genomic_DNA"/>
</dbReference>
<dbReference type="PIRSF" id="PIRSF000390">
    <property type="entry name" value="PLP_StrS"/>
    <property type="match status" value="1"/>
</dbReference>
<organism evidence="4 5">
    <name type="scientific">Hymenobacter ruricola</name>
    <dbReference type="NCBI Taxonomy" id="2791023"/>
    <lineage>
        <taxon>Bacteria</taxon>
        <taxon>Pseudomonadati</taxon>
        <taxon>Bacteroidota</taxon>
        <taxon>Cytophagia</taxon>
        <taxon>Cytophagales</taxon>
        <taxon>Hymenobacteraceae</taxon>
        <taxon>Hymenobacter</taxon>
    </lineage>
</organism>
<keyword evidence="1 3" id="KW-0663">Pyridoxal phosphate</keyword>
<dbReference type="PANTHER" id="PTHR30244">
    <property type="entry name" value="TRANSAMINASE"/>
    <property type="match status" value="1"/>
</dbReference>
<keyword evidence="4" id="KW-0808">Transferase</keyword>
<dbReference type="Gene3D" id="3.90.1150.10">
    <property type="entry name" value="Aspartate Aminotransferase, domain 1"/>
    <property type="match status" value="1"/>
</dbReference>
<dbReference type="SUPFAM" id="SSF53383">
    <property type="entry name" value="PLP-dependent transferases"/>
    <property type="match status" value="1"/>
</dbReference>
<dbReference type="PANTHER" id="PTHR30244:SF36">
    <property type="entry name" value="3-OXO-GLUCOSE-6-PHOSPHATE:GLUTAMATE AMINOTRANSFERASE"/>
    <property type="match status" value="1"/>
</dbReference>
<dbReference type="RefSeq" id="WP_196293612.1">
    <property type="nucleotide sequence ID" value="NZ_JADQDM010000006.1"/>
</dbReference>
<evidence type="ECO:0000256" key="3">
    <source>
        <dbReference type="RuleBase" id="RU004508"/>
    </source>
</evidence>
<sequence length="368" mass="40019">MTIPFLSFAPQHDPIRSEMLAAMADVYDRQWYVLGEQVKAFESEYSTFNKVAHTIGVANGLDALHLALEALGVQPGDEVIVPSNTYIATWLAISFVGGVPVPVEPNPRTYNLDPARLEAAITPRTKGIMPVHLYGQACEMGPIQEVARRHGLWVVEDNAQSQGATWQGGLTGSFGQVNGTSFYPGKNLGALGDAGAVTTNDEALGTKIRTLRNYGSQQKYYNEVIGHNSRLDELQAAVLRVKLPQLPSWTAQRQGVAALYDQHLAGIEGLQLPAVADGATHVYHLYVVRTNQRDALQTHLTEAGIGTLIHYPVPPHRQQAYAHLNIPAGTYPIAEELAATSLSLPMWPGMTEEHVVAVAAAVREFFGR</sequence>
<dbReference type="InterPro" id="IPR015424">
    <property type="entry name" value="PyrdxlP-dep_Trfase"/>
</dbReference>
<evidence type="ECO:0000256" key="1">
    <source>
        <dbReference type="ARBA" id="ARBA00022898"/>
    </source>
</evidence>
<dbReference type="Gene3D" id="3.40.640.10">
    <property type="entry name" value="Type I PLP-dependent aspartate aminotransferase-like (Major domain)"/>
    <property type="match status" value="1"/>
</dbReference>
<comment type="caution">
    <text evidence="4">The sequence shown here is derived from an EMBL/GenBank/DDBJ whole genome shotgun (WGS) entry which is preliminary data.</text>
</comment>
<keyword evidence="4" id="KW-0032">Aminotransferase</keyword>
<dbReference type="Pfam" id="PF01041">
    <property type="entry name" value="DegT_DnrJ_EryC1"/>
    <property type="match status" value="1"/>
</dbReference>
<keyword evidence="5" id="KW-1185">Reference proteome</keyword>
<name>A0ABS0I6L5_9BACT</name>
<evidence type="ECO:0000313" key="4">
    <source>
        <dbReference type="EMBL" id="MBF9222164.1"/>
    </source>
</evidence>
<protein>
    <submittedName>
        <fullName evidence="4">DegT/DnrJ/EryC1/StrS family aminotransferase</fullName>
    </submittedName>
</protein>
<accession>A0ABS0I6L5</accession>
<proteinExistence type="inferred from homology"/>
<dbReference type="InterPro" id="IPR015421">
    <property type="entry name" value="PyrdxlP-dep_Trfase_major"/>
</dbReference>
<dbReference type="Proteomes" id="UP000618931">
    <property type="component" value="Unassembled WGS sequence"/>
</dbReference>
<dbReference type="InterPro" id="IPR000653">
    <property type="entry name" value="DegT/StrS_aminotransferase"/>
</dbReference>
<comment type="similarity">
    <text evidence="2 3">Belongs to the DegT/DnrJ/EryC1 family.</text>
</comment>
<dbReference type="GO" id="GO:0008483">
    <property type="term" value="F:transaminase activity"/>
    <property type="evidence" value="ECO:0007669"/>
    <property type="project" value="UniProtKB-KW"/>
</dbReference>
<gene>
    <name evidence="4" type="ORF">I2H31_13730</name>
</gene>
<dbReference type="InterPro" id="IPR015422">
    <property type="entry name" value="PyrdxlP-dep_Trfase_small"/>
</dbReference>
<reference evidence="4 5" key="1">
    <citation type="submission" date="2020-11" db="EMBL/GenBank/DDBJ databases">
        <authorList>
            <person name="Kim M.K."/>
        </authorList>
    </citation>
    <scope>NUCLEOTIDE SEQUENCE [LARGE SCALE GENOMIC DNA]</scope>
    <source>
        <strain evidence="4 5">BT662</strain>
    </source>
</reference>
<evidence type="ECO:0000256" key="2">
    <source>
        <dbReference type="ARBA" id="ARBA00037999"/>
    </source>
</evidence>
<evidence type="ECO:0000313" key="5">
    <source>
        <dbReference type="Proteomes" id="UP000618931"/>
    </source>
</evidence>
<dbReference type="CDD" id="cd00616">
    <property type="entry name" value="AHBA_syn"/>
    <property type="match status" value="1"/>
</dbReference>